<dbReference type="RefSeq" id="XP_060303983.1">
    <property type="nucleotide sequence ID" value="XM_060436710.1"/>
</dbReference>
<keyword evidence="4" id="KW-1185">Reference proteome</keyword>
<organism evidence="3 4">
    <name type="scientific">Lasiosphaeria miniovina</name>
    <dbReference type="NCBI Taxonomy" id="1954250"/>
    <lineage>
        <taxon>Eukaryota</taxon>
        <taxon>Fungi</taxon>
        <taxon>Dikarya</taxon>
        <taxon>Ascomycota</taxon>
        <taxon>Pezizomycotina</taxon>
        <taxon>Sordariomycetes</taxon>
        <taxon>Sordariomycetidae</taxon>
        <taxon>Sordariales</taxon>
        <taxon>Lasiosphaeriaceae</taxon>
        <taxon>Lasiosphaeria</taxon>
    </lineage>
</organism>
<accession>A0AA40BJ06</accession>
<feature type="domain" description="EthD" evidence="2">
    <location>
        <begin position="32"/>
        <end position="128"/>
    </location>
</feature>
<comment type="caution">
    <text evidence="3">The sequence shown here is derived from an EMBL/GenBank/DDBJ whole genome shotgun (WGS) entry which is preliminary data.</text>
</comment>
<protein>
    <submittedName>
        <fullName evidence="3">EthD domain-containing protein</fullName>
    </submittedName>
</protein>
<dbReference type="InterPro" id="IPR009799">
    <property type="entry name" value="EthD_dom"/>
</dbReference>
<dbReference type="GO" id="GO:0016491">
    <property type="term" value="F:oxidoreductase activity"/>
    <property type="evidence" value="ECO:0007669"/>
    <property type="project" value="InterPro"/>
</dbReference>
<dbReference type="AlphaFoldDB" id="A0AA40BJ06"/>
<evidence type="ECO:0000259" key="2">
    <source>
        <dbReference type="Pfam" id="PF07110"/>
    </source>
</evidence>
<dbReference type="GeneID" id="85319980"/>
<dbReference type="EMBL" id="JAUIRO010000001">
    <property type="protein sequence ID" value="KAK0735106.1"/>
    <property type="molecule type" value="Genomic_DNA"/>
</dbReference>
<evidence type="ECO:0000256" key="1">
    <source>
        <dbReference type="ARBA" id="ARBA00005986"/>
    </source>
</evidence>
<gene>
    <name evidence="3" type="ORF">B0T26DRAFT_635330</name>
</gene>
<proteinExistence type="inferred from homology"/>
<dbReference type="Pfam" id="PF07110">
    <property type="entry name" value="EthD"/>
    <property type="match status" value="1"/>
</dbReference>
<dbReference type="Gene3D" id="3.30.70.100">
    <property type="match status" value="1"/>
</dbReference>
<evidence type="ECO:0000313" key="3">
    <source>
        <dbReference type="EMBL" id="KAK0735106.1"/>
    </source>
</evidence>
<dbReference type="SUPFAM" id="SSF54909">
    <property type="entry name" value="Dimeric alpha+beta barrel"/>
    <property type="match status" value="1"/>
</dbReference>
<dbReference type="InterPro" id="IPR011008">
    <property type="entry name" value="Dimeric_a/b-barrel"/>
</dbReference>
<evidence type="ECO:0000313" key="4">
    <source>
        <dbReference type="Proteomes" id="UP001172101"/>
    </source>
</evidence>
<dbReference type="Proteomes" id="UP001172101">
    <property type="component" value="Unassembled WGS sequence"/>
</dbReference>
<reference evidence="3" key="1">
    <citation type="submission" date="2023-06" db="EMBL/GenBank/DDBJ databases">
        <title>Genome-scale phylogeny and comparative genomics of the fungal order Sordariales.</title>
        <authorList>
            <consortium name="Lawrence Berkeley National Laboratory"/>
            <person name="Hensen N."/>
            <person name="Bonometti L."/>
            <person name="Westerberg I."/>
            <person name="Brannstrom I.O."/>
            <person name="Guillou S."/>
            <person name="Cros-Aarteil S."/>
            <person name="Calhoun S."/>
            <person name="Haridas S."/>
            <person name="Kuo A."/>
            <person name="Mondo S."/>
            <person name="Pangilinan J."/>
            <person name="Riley R."/>
            <person name="LaButti K."/>
            <person name="Andreopoulos B."/>
            <person name="Lipzen A."/>
            <person name="Chen C."/>
            <person name="Yanf M."/>
            <person name="Daum C."/>
            <person name="Ng V."/>
            <person name="Clum A."/>
            <person name="Steindorff A."/>
            <person name="Ohm R."/>
            <person name="Martin F."/>
            <person name="Silar P."/>
            <person name="Natvig D."/>
            <person name="Lalanne C."/>
            <person name="Gautier V."/>
            <person name="Ament-velasquez S.L."/>
            <person name="Kruys A."/>
            <person name="Hutchinson M.I."/>
            <person name="Powell A.J."/>
            <person name="Barry K."/>
            <person name="Miller A.N."/>
            <person name="Grigoriev I.V."/>
            <person name="Debuchy R."/>
            <person name="Gladieux P."/>
            <person name="Thoren M.H."/>
            <person name="Johannesson H."/>
        </authorList>
    </citation>
    <scope>NUCLEOTIDE SEQUENCE</scope>
    <source>
        <strain evidence="3">SMH2392-1A</strain>
    </source>
</reference>
<sequence>MTLKTSEPEVPEPTGSGMKNQYLCLTICGYRKPGMSEEAYRNHMVNVSAPLTKDLMVKYGVKRWTQIHNQSSTRALMAQLYDHQMANVADFDCFSQVVFKSLEDYKRMKQDPWYQEHLVGDHEKFADTKRSMMTIGWVEEFVRDGEVVDGFKDS</sequence>
<comment type="similarity">
    <text evidence="1">Belongs to the tpcK family.</text>
</comment>
<name>A0AA40BJ06_9PEZI</name>